<sequence>MQSDFNRNNKLDKLGITIASVCAIHCVFLPLLLPVLPLIGLSFVGDHTFENIVLIISMLAGFIALFTGFKRYHRKMYPIYCLALGGIIYSLKESLGEDFHPYLIALGAGLIIFAHLMNVKLCRSCKTC</sequence>
<evidence type="ECO:0000256" key="1">
    <source>
        <dbReference type="SAM" id="Phobius"/>
    </source>
</evidence>
<gene>
    <name evidence="2" type="ORF">XM47_14710</name>
</gene>
<dbReference type="STRING" id="1513271.XM47_14710"/>
<name>A0A0J8GNH5_9ALTE</name>
<dbReference type="OrthoDB" id="5513249at2"/>
<evidence type="ECO:0000313" key="3">
    <source>
        <dbReference type="Proteomes" id="UP000037600"/>
    </source>
</evidence>
<dbReference type="RefSeq" id="WP_048694098.1">
    <property type="nucleotide sequence ID" value="NZ_KQ130498.1"/>
</dbReference>
<accession>A0A0J8GNH5</accession>
<feature type="transmembrane region" description="Helical" evidence="1">
    <location>
        <begin position="99"/>
        <end position="117"/>
    </location>
</feature>
<feature type="transmembrane region" description="Helical" evidence="1">
    <location>
        <begin position="76"/>
        <end position="93"/>
    </location>
</feature>
<reference evidence="2 3" key="1">
    <citation type="submission" date="2015-04" db="EMBL/GenBank/DDBJ databases">
        <title>Draft Genome Sequence of the Novel Agar-Digesting Marine Bacterium Q1.</title>
        <authorList>
            <person name="Li Y."/>
            <person name="Li D."/>
            <person name="Chen G."/>
            <person name="Du Z."/>
        </authorList>
    </citation>
    <scope>NUCLEOTIDE SEQUENCE [LARGE SCALE GENOMIC DNA]</scope>
    <source>
        <strain evidence="2 3">Q1</strain>
    </source>
</reference>
<dbReference type="AlphaFoldDB" id="A0A0J8GNH5"/>
<evidence type="ECO:0000313" key="2">
    <source>
        <dbReference type="EMBL" id="KMT64350.1"/>
    </source>
</evidence>
<dbReference type="InterPro" id="IPR004891">
    <property type="entry name" value="Mercury-R_MerC"/>
</dbReference>
<protein>
    <submittedName>
        <fullName evidence="2">MerC-like membrane protein</fullName>
    </submittedName>
</protein>
<dbReference type="EMBL" id="LAZL01000026">
    <property type="protein sequence ID" value="KMT64350.1"/>
    <property type="molecule type" value="Genomic_DNA"/>
</dbReference>
<proteinExistence type="predicted"/>
<feature type="transmembrane region" description="Helical" evidence="1">
    <location>
        <begin position="51"/>
        <end position="69"/>
    </location>
</feature>
<feature type="transmembrane region" description="Helical" evidence="1">
    <location>
        <begin position="14"/>
        <end position="39"/>
    </location>
</feature>
<keyword evidence="1" id="KW-0472">Membrane</keyword>
<dbReference type="GO" id="GO:0016020">
    <property type="term" value="C:membrane"/>
    <property type="evidence" value="ECO:0007669"/>
    <property type="project" value="InterPro"/>
</dbReference>
<dbReference type="Proteomes" id="UP000037600">
    <property type="component" value="Unassembled WGS sequence"/>
</dbReference>
<keyword evidence="1" id="KW-1133">Transmembrane helix</keyword>
<comment type="caution">
    <text evidence="2">The sequence shown here is derived from an EMBL/GenBank/DDBJ whole genome shotgun (WGS) entry which is preliminary data.</text>
</comment>
<keyword evidence="3" id="KW-1185">Reference proteome</keyword>
<organism evidence="2 3">
    <name type="scientific">Catenovulum maritimum</name>
    <dbReference type="NCBI Taxonomy" id="1513271"/>
    <lineage>
        <taxon>Bacteria</taxon>
        <taxon>Pseudomonadati</taxon>
        <taxon>Pseudomonadota</taxon>
        <taxon>Gammaproteobacteria</taxon>
        <taxon>Alteromonadales</taxon>
        <taxon>Alteromonadaceae</taxon>
        <taxon>Catenovulum</taxon>
    </lineage>
</organism>
<keyword evidence="1" id="KW-0812">Transmembrane</keyword>
<dbReference type="Pfam" id="PF03203">
    <property type="entry name" value="MerC"/>
    <property type="match status" value="1"/>
</dbReference>
<dbReference type="GO" id="GO:0015097">
    <property type="term" value="F:mercury ion transmembrane transporter activity"/>
    <property type="evidence" value="ECO:0007669"/>
    <property type="project" value="InterPro"/>
</dbReference>